<dbReference type="Gene3D" id="1.20.1280.180">
    <property type="match status" value="1"/>
</dbReference>
<evidence type="ECO:0000256" key="10">
    <source>
        <dbReference type="RuleBase" id="RU003801"/>
    </source>
</evidence>
<evidence type="ECO:0000313" key="12">
    <source>
        <dbReference type="EMBL" id="OXU27053.1"/>
    </source>
</evidence>
<dbReference type="SUPFAM" id="SSF52777">
    <property type="entry name" value="CoA-dependent acyltransferases"/>
    <property type="match status" value="2"/>
</dbReference>
<keyword evidence="4 10" id="KW-0808">Transferase</keyword>
<dbReference type="AlphaFoldDB" id="A0A232F9D9"/>
<dbReference type="Gene3D" id="3.30.559.10">
    <property type="entry name" value="Chloramphenicol acetyltransferase-like domain"/>
    <property type="match status" value="1"/>
</dbReference>
<dbReference type="InterPro" id="IPR000542">
    <property type="entry name" value="Carn_acyl_trans"/>
</dbReference>
<evidence type="ECO:0000256" key="6">
    <source>
        <dbReference type="ARBA" id="ARBA00023098"/>
    </source>
</evidence>
<evidence type="ECO:0000256" key="8">
    <source>
        <dbReference type="ARBA" id="ARBA00048999"/>
    </source>
</evidence>
<dbReference type="UniPathway" id="UPA00659"/>
<dbReference type="FunFam" id="1.20.1280.180:FF:000001">
    <property type="entry name" value="Carnitine O-palmitoyltransferase 2, mitochondrial"/>
    <property type="match status" value="1"/>
</dbReference>
<dbReference type="EMBL" id="NNAY01000676">
    <property type="protein sequence ID" value="OXU27053.1"/>
    <property type="molecule type" value="Genomic_DNA"/>
</dbReference>
<comment type="caution">
    <text evidence="12">The sequence shown here is derived from an EMBL/GenBank/DDBJ whole genome shotgun (WGS) entry which is preliminary data.</text>
</comment>
<dbReference type="InterPro" id="IPR023213">
    <property type="entry name" value="CAT-like_dom_sf"/>
</dbReference>
<keyword evidence="13" id="KW-1185">Reference proteome</keyword>
<dbReference type="InterPro" id="IPR042572">
    <property type="entry name" value="Carn_acyl_trans_N"/>
</dbReference>
<dbReference type="PANTHER" id="PTHR22589">
    <property type="entry name" value="CARNITINE O-ACYLTRANSFERASE"/>
    <property type="match status" value="1"/>
</dbReference>
<dbReference type="GO" id="GO:0005739">
    <property type="term" value="C:mitochondrion"/>
    <property type="evidence" value="ECO:0007669"/>
    <property type="project" value="TreeGrafter"/>
</dbReference>
<keyword evidence="6" id="KW-0443">Lipid metabolism</keyword>
<evidence type="ECO:0000256" key="1">
    <source>
        <dbReference type="ARBA" id="ARBA00005005"/>
    </source>
</evidence>
<evidence type="ECO:0000256" key="5">
    <source>
        <dbReference type="ARBA" id="ARBA00022832"/>
    </source>
</evidence>
<dbReference type="Gene3D" id="3.30.559.70">
    <property type="entry name" value="Choline/Carnitine o-acyltransferase, domain 2"/>
    <property type="match status" value="1"/>
</dbReference>
<accession>A0A232F9D9</accession>
<dbReference type="PANTHER" id="PTHR22589:SF16">
    <property type="entry name" value="CARNITINE O-PALMITOYLTRANSFERASE 2, MITOCHONDRIAL"/>
    <property type="match status" value="1"/>
</dbReference>
<comment type="similarity">
    <text evidence="2 10">Belongs to the carnitine/choline acetyltransferase family.</text>
</comment>
<evidence type="ECO:0000256" key="2">
    <source>
        <dbReference type="ARBA" id="ARBA00005232"/>
    </source>
</evidence>
<dbReference type="Proteomes" id="UP000215335">
    <property type="component" value="Unassembled WGS sequence"/>
</dbReference>
<dbReference type="STRING" id="543379.A0A232F9D9"/>
<comment type="catalytic activity">
    <reaction evidence="8">
        <text>4,8-dimethylnonanoyl-CoA + (R)-carnitine = O-4,8-dimethylnonanoyl-(R)-carnitine + CoA</text>
        <dbReference type="Rhea" id="RHEA:44860"/>
        <dbReference type="ChEBI" id="CHEBI:16347"/>
        <dbReference type="ChEBI" id="CHEBI:57287"/>
        <dbReference type="ChEBI" id="CHEBI:77061"/>
        <dbReference type="ChEBI" id="CHEBI:84654"/>
    </reaction>
</comment>
<evidence type="ECO:0000259" key="11">
    <source>
        <dbReference type="Pfam" id="PF00755"/>
    </source>
</evidence>
<reference evidence="12 13" key="1">
    <citation type="journal article" date="2017" name="Curr. Biol.">
        <title>The Evolution of Venom by Co-option of Single-Copy Genes.</title>
        <authorList>
            <person name="Martinson E.O."/>
            <person name="Mrinalini"/>
            <person name="Kelkar Y.D."/>
            <person name="Chang C.H."/>
            <person name="Werren J.H."/>
        </authorList>
    </citation>
    <scope>NUCLEOTIDE SEQUENCE [LARGE SCALE GENOMIC DNA]</scope>
    <source>
        <strain evidence="12 13">Alberta</strain>
        <tissue evidence="12">Whole body</tissue>
    </source>
</reference>
<feature type="domain" description="Choline/carnitine acyltransferase" evidence="11">
    <location>
        <begin position="58"/>
        <end position="648"/>
    </location>
</feature>
<gene>
    <name evidence="12" type="ORF">TSAR_008594</name>
</gene>
<keyword evidence="5" id="KW-0276">Fatty acid metabolism</keyword>
<evidence type="ECO:0000256" key="9">
    <source>
        <dbReference type="PIRSR" id="PIRSR600542-1"/>
    </source>
</evidence>
<dbReference type="GO" id="GO:0006635">
    <property type="term" value="P:fatty acid beta-oxidation"/>
    <property type="evidence" value="ECO:0007669"/>
    <property type="project" value="UniProtKB-UniPathway"/>
</dbReference>
<dbReference type="Gene3D" id="1.10.275.20">
    <property type="entry name" value="Choline/Carnitine o-acyltransferase"/>
    <property type="match status" value="1"/>
</dbReference>
<dbReference type="PROSITE" id="PS00440">
    <property type="entry name" value="ACYLTRANSF_C_2"/>
    <property type="match status" value="1"/>
</dbReference>
<comment type="pathway">
    <text evidence="1">Lipid metabolism; fatty acid beta-oxidation.</text>
</comment>
<evidence type="ECO:0000256" key="3">
    <source>
        <dbReference type="ARBA" id="ARBA00022448"/>
    </source>
</evidence>
<evidence type="ECO:0000256" key="7">
    <source>
        <dbReference type="ARBA" id="ARBA00023315"/>
    </source>
</evidence>
<keyword evidence="7 10" id="KW-0012">Acyltransferase</keyword>
<dbReference type="OrthoDB" id="240216at2759"/>
<organism evidence="12 13">
    <name type="scientific">Trichomalopsis sarcophagae</name>
    <dbReference type="NCBI Taxonomy" id="543379"/>
    <lineage>
        <taxon>Eukaryota</taxon>
        <taxon>Metazoa</taxon>
        <taxon>Ecdysozoa</taxon>
        <taxon>Arthropoda</taxon>
        <taxon>Hexapoda</taxon>
        <taxon>Insecta</taxon>
        <taxon>Pterygota</taxon>
        <taxon>Neoptera</taxon>
        <taxon>Endopterygota</taxon>
        <taxon>Hymenoptera</taxon>
        <taxon>Apocrita</taxon>
        <taxon>Proctotrupomorpha</taxon>
        <taxon>Chalcidoidea</taxon>
        <taxon>Pteromalidae</taxon>
        <taxon>Pteromalinae</taxon>
        <taxon>Trichomalopsis</taxon>
    </lineage>
</organism>
<evidence type="ECO:0000313" key="13">
    <source>
        <dbReference type="Proteomes" id="UP000215335"/>
    </source>
</evidence>
<name>A0A232F9D9_9HYME</name>
<dbReference type="Pfam" id="PF00755">
    <property type="entry name" value="Carn_acyltransf"/>
    <property type="match status" value="1"/>
</dbReference>
<proteinExistence type="inferred from homology"/>
<keyword evidence="3" id="KW-0813">Transport</keyword>
<sequence>MSLLAARRFYLSRKTISNESAFTYFCCTKTTIATDHDLEYIQRSKVPTMHFQPSLPRLPIPKLEDTCRRYLNAQRPLLHDEQMQKTQAIVDKFLKGEGAELHAELVRSDAAKKHTSYISEPWFDMYLRDRRPLPINYNPFLVFSPEDNEQYNSQLVKATNLTVSSLRFLKSLRANLLEPEVFHLNPKKSNTKFFRTFTGLLPSSISWYGAYLMNAYPLDMSQYSNLFNSTRIPHQSKDEIVLDKSAKHIVVMRKGRFYAFNVFNEQGNIVPPKEIATNLRHILDDQRPENENPVGILTASERNNWASIRSHLTEIGNGEILRKIDSAAFVLILDDEPIGTDENKLLRRYLHGGAENRWFDKSFSLIVSKDGFAGINFEHSWGDGVAVLRYFQDIKKDISEKPRFHPEDERSISGESSLVERLDFKVDDKAKDVISKERTQYEKWTKSLDIGFMIYEGFGKRECKDFGVSPDAVMQLVFQLALFKQESKSVAAYESCSTAAFKHGRTETLRPCTVQTKNLCSTMTSSKSDLSIQQIKKMIIDCSNAHLTLLKEAAMGQGFDRHLFTLRTLAEKSGKNPEIFQDPGYAMINHNILSTSTLSSPVVIAGGFGPVVDDGYGIGYMIQEKKLGVVVTSYRNHRSAKEYCFYFTKIDFYYLGMRLNQTFHLKHNSYILSAINEDTTNLSVGFETGVRLKVKRHDFEDCDLVFLYA</sequence>
<evidence type="ECO:0000256" key="4">
    <source>
        <dbReference type="ARBA" id="ARBA00022679"/>
    </source>
</evidence>
<dbReference type="FunFam" id="1.10.275.20:FF:000001">
    <property type="entry name" value="carnitine O-palmitoyltransferase 2, mitochondrial"/>
    <property type="match status" value="1"/>
</dbReference>
<dbReference type="GO" id="GO:0004095">
    <property type="term" value="F:carnitine O-palmitoyltransferase activity"/>
    <property type="evidence" value="ECO:0007669"/>
    <property type="project" value="TreeGrafter"/>
</dbReference>
<feature type="active site" description="Proton acceptor" evidence="9">
    <location>
        <position position="379"/>
    </location>
</feature>
<dbReference type="InterPro" id="IPR042231">
    <property type="entry name" value="Cho/carn_acyl_trans_2"/>
</dbReference>
<protein>
    <recommendedName>
        <fullName evidence="11">Choline/carnitine acyltransferase domain-containing protein</fullName>
    </recommendedName>
</protein>
<dbReference type="InterPro" id="IPR039551">
    <property type="entry name" value="Cho/carn_acyl_trans"/>
</dbReference>